<protein>
    <submittedName>
        <fullName evidence="2">Uncharacterized protein</fullName>
    </submittedName>
</protein>
<keyword evidence="1" id="KW-0732">Signal</keyword>
<evidence type="ECO:0000313" key="3">
    <source>
        <dbReference type="Proteomes" id="UP000193900"/>
    </source>
</evidence>
<dbReference type="Proteomes" id="UP000193900">
    <property type="component" value="Unassembled WGS sequence"/>
</dbReference>
<proteinExistence type="predicted"/>
<gene>
    <name evidence="2" type="ORF">ROA7023_01637</name>
</gene>
<keyword evidence="3" id="KW-1185">Reference proteome</keyword>
<dbReference type="AlphaFoldDB" id="A0A1Y5SI35"/>
<sequence length="182" mass="19124">MRTWALCVGFALMSGAASGQDFGPDGTRMDLRHIAGDRAVVSDLQGTSYVCEFRIDNAAAVITGCAPLRHVSRAALAAAAEEREALIVALSNLPPMVATVAVSGALRDMGCALRLGDMDDQELLTLLTVAAAPHLGFDPAIVDEEIVEAVRPAIDEAGDILVDQGRLVINERLKVATLTDCP</sequence>
<name>A0A1Y5SI35_9RHOB</name>
<feature type="signal peptide" evidence="1">
    <location>
        <begin position="1"/>
        <end position="19"/>
    </location>
</feature>
<evidence type="ECO:0000313" key="2">
    <source>
        <dbReference type="EMBL" id="SLN41208.1"/>
    </source>
</evidence>
<feature type="chain" id="PRO_5011966558" evidence="1">
    <location>
        <begin position="20"/>
        <end position="182"/>
    </location>
</feature>
<evidence type="ECO:0000256" key="1">
    <source>
        <dbReference type="SAM" id="SignalP"/>
    </source>
</evidence>
<reference evidence="2 3" key="1">
    <citation type="submission" date="2017-03" db="EMBL/GenBank/DDBJ databases">
        <authorList>
            <person name="Afonso C.L."/>
            <person name="Miller P.J."/>
            <person name="Scott M.A."/>
            <person name="Spackman E."/>
            <person name="Goraichik I."/>
            <person name="Dimitrov K.M."/>
            <person name="Suarez D.L."/>
            <person name="Swayne D.E."/>
        </authorList>
    </citation>
    <scope>NUCLEOTIDE SEQUENCE [LARGE SCALE GENOMIC DNA]</scope>
    <source>
        <strain evidence="2 3">CECT 7023</strain>
    </source>
</reference>
<dbReference type="EMBL" id="FWFZ01000006">
    <property type="protein sequence ID" value="SLN41208.1"/>
    <property type="molecule type" value="Genomic_DNA"/>
</dbReference>
<organism evidence="2 3">
    <name type="scientific">Roseisalinus antarcticus</name>
    <dbReference type="NCBI Taxonomy" id="254357"/>
    <lineage>
        <taxon>Bacteria</taxon>
        <taxon>Pseudomonadati</taxon>
        <taxon>Pseudomonadota</taxon>
        <taxon>Alphaproteobacteria</taxon>
        <taxon>Rhodobacterales</taxon>
        <taxon>Roseobacteraceae</taxon>
        <taxon>Roseisalinus</taxon>
    </lineage>
</organism>
<dbReference type="RefSeq" id="WP_143535480.1">
    <property type="nucleotide sequence ID" value="NZ_FWFZ01000006.1"/>
</dbReference>
<accession>A0A1Y5SI35</accession>